<dbReference type="PANTHER" id="PTHR13847:SF289">
    <property type="entry name" value="GLYCINE OXIDASE"/>
    <property type="match status" value="1"/>
</dbReference>
<dbReference type="KEGG" id="muc:MuYL_0980"/>
<organism evidence="3 4">
    <name type="scientific">Mucilaginibacter xinganensis</name>
    <dbReference type="NCBI Taxonomy" id="1234841"/>
    <lineage>
        <taxon>Bacteria</taxon>
        <taxon>Pseudomonadati</taxon>
        <taxon>Bacteroidota</taxon>
        <taxon>Sphingobacteriia</taxon>
        <taxon>Sphingobacteriales</taxon>
        <taxon>Sphingobacteriaceae</taxon>
        <taxon>Mucilaginibacter</taxon>
    </lineage>
</organism>
<evidence type="ECO:0000256" key="1">
    <source>
        <dbReference type="ARBA" id="ARBA00023002"/>
    </source>
</evidence>
<evidence type="ECO:0000313" key="3">
    <source>
        <dbReference type="EMBL" id="ASU32880.1"/>
    </source>
</evidence>
<keyword evidence="1" id="KW-0560">Oxidoreductase</keyword>
<gene>
    <name evidence="3" type="ORF">MuYL_0980</name>
</gene>
<sequence>MSKAIIIGGGVIGLFSAYYLHKSGWEVDVLEQGDLSDNCSYGNAGMVTPSHFVPLASPGMIEQGIRWMFDSKSPFYVKPSLSKELIGWGLKFMKSATKKHVERSAGGLRDISLLSRNLYHEFEKESGIDFGLEDRGILMLFKSAKVEEEELHLIEKATNLGLDARYLTPAETRKLQPDVELDILGSVHYHCDSHMSPNKLMKGLIKYLEAEGVRIHRNTEVLGINHDGGKITSVSTKDKTFTGDKYLIAGGSWSPAIAKMAGLNVPLMPGKGYSFMVNNPVKPMTIPSILCEARVAITPMNDGIRFGGTMEIGKINKQVNMNRVKGIVESVPKYFPDFKLAVPDQKDVWFGFRPCSPDGLPYIGMTSKYKNMAIATGHAMIGLGLAPATGKLIADAFNDKKPVIEAGLFDANRYQ</sequence>
<dbReference type="GO" id="GO:0005737">
    <property type="term" value="C:cytoplasm"/>
    <property type="evidence" value="ECO:0007669"/>
    <property type="project" value="TreeGrafter"/>
</dbReference>
<dbReference type="Gene3D" id="3.50.50.60">
    <property type="entry name" value="FAD/NAD(P)-binding domain"/>
    <property type="match status" value="2"/>
</dbReference>
<keyword evidence="4" id="KW-1185">Reference proteome</keyword>
<dbReference type="PANTHER" id="PTHR13847">
    <property type="entry name" value="SARCOSINE DEHYDROGENASE-RELATED"/>
    <property type="match status" value="1"/>
</dbReference>
<reference evidence="3 4" key="1">
    <citation type="submission" date="2017-08" db="EMBL/GenBank/DDBJ databases">
        <title>Complete genome sequence of Mucilaginibacter sp. strain BJC16-A31.</title>
        <authorList>
            <consortium name="Henan University of Science and Technology"/>
            <person name="You X."/>
        </authorList>
    </citation>
    <scope>NUCLEOTIDE SEQUENCE [LARGE SCALE GENOMIC DNA]</scope>
    <source>
        <strain evidence="3 4">BJC16-A31</strain>
    </source>
</reference>
<evidence type="ECO:0000313" key="4">
    <source>
        <dbReference type="Proteomes" id="UP000215002"/>
    </source>
</evidence>
<dbReference type="InterPro" id="IPR036188">
    <property type="entry name" value="FAD/NAD-bd_sf"/>
</dbReference>
<dbReference type="Gene3D" id="3.30.9.10">
    <property type="entry name" value="D-Amino Acid Oxidase, subunit A, domain 2"/>
    <property type="match status" value="1"/>
</dbReference>
<feature type="domain" description="FAD dependent oxidoreductase" evidence="2">
    <location>
        <begin position="4"/>
        <end position="395"/>
    </location>
</feature>
<dbReference type="Pfam" id="PF01266">
    <property type="entry name" value="DAO"/>
    <property type="match status" value="1"/>
</dbReference>
<dbReference type="SUPFAM" id="SSF54373">
    <property type="entry name" value="FAD-linked reductases, C-terminal domain"/>
    <property type="match status" value="1"/>
</dbReference>
<dbReference type="AlphaFoldDB" id="A0A223NSZ1"/>
<evidence type="ECO:0000259" key="2">
    <source>
        <dbReference type="Pfam" id="PF01266"/>
    </source>
</evidence>
<accession>A0A223NSZ1</accession>
<dbReference type="SUPFAM" id="SSF51905">
    <property type="entry name" value="FAD/NAD(P)-binding domain"/>
    <property type="match status" value="1"/>
</dbReference>
<dbReference type="OrthoDB" id="9794226at2"/>
<dbReference type="EMBL" id="CP022743">
    <property type="protein sequence ID" value="ASU32880.1"/>
    <property type="molecule type" value="Genomic_DNA"/>
</dbReference>
<protein>
    <submittedName>
        <fullName evidence="3">Amino acid dehydrogenase</fullName>
    </submittedName>
</protein>
<proteinExistence type="predicted"/>
<name>A0A223NSZ1_9SPHI</name>
<dbReference type="GO" id="GO:0016491">
    <property type="term" value="F:oxidoreductase activity"/>
    <property type="evidence" value="ECO:0007669"/>
    <property type="project" value="UniProtKB-KW"/>
</dbReference>
<dbReference type="RefSeq" id="WP_094569419.1">
    <property type="nucleotide sequence ID" value="NZ_CP022743.1"/>
</dbReference>
<dbReference type="InterPro" id="IPR006076">
    <property type="entry name" value="FAD-dep_OxRdtase"/>
</dbReference>
<dbReference type="Proteomes" id="UP000215002">
    <property type="component" value="Chromosome"/>
</dbReference>